<evidence type="ECO:0000313" key="6">
    <source>
        <dbReference type="Proteomes" id="UP000244948"/>
    </source>
</evidence>
<dbReference type="Pfam" id="PF03466">
    <property type="entry name" value="LysR_substrate"/>
    <property type="match status" value="1"/>
</dbReference>
<keyword evidence="2" id="KW-0805">Transcription regulation</keyword>
<evidence type="ECO:0000256" key="2">
    <source>
        <dbReference type="ARBA" id="ARBA00023015"/>
    </source>
</evidence>
<evidence type="ECO:0000313" key="5">
    <source>
        <dbReference type="EMBL" id="PWD84460.1"/>
    </source>
</evidence>
<name>A0A2U2AML4_9GAMM</name>
<dbReference type="PANTHER" id="PTHR30126">
    <property type="entry name" value="HTH-TYPE TRANSCRIPTIONAL REGULATOR"/>
    <property type="match status" value="1"/>
</dbReference>
<dbReference type="InterPro" id="IPR005119">
    <property type="entry name" value="LysR_subst-bd"/>
</dbReference>
<reference evidence="5 6" key="1">
    <citation type="journal article" date="2018" name="Genome Announc.">
        <title>Ignatzschineria cameli sp. nov., isolated from necrotic foot tissue of dromedaries (Camelus dromedarius) and associated maggots (Wohlfahrtia species) in Dubai.</title>
        <authorList>
            <person name="Tsang C.C."/>
            <person name="Tang J.Y."/>
            <person name="Fong J.Y."/>
            <person name="Kinne J."/>
            <person name="Lee H.H."/>
            <person name="Joseph M."/>
            <person name="Jose S."/>
            <person name="Schuster R.K."/>
            <person name="Tang Y."/>
            <person name="Sivakumar S."/>
            <person name="Chen J.H."/>
            <person name="Teng J.L."/>
            <person name="Lau S.K."/>
            <person name="Wernery U."/>
            <person name="Woo P.C."/>
        </authorList>
    </citation>
    <scope>NUCLEOTIDE SEQUENCE [LARGE SCALE GENOMIC DNA]</scope>
    <source>
        <strain evidence="5 6">KCTC 22643</strain>
    </source>
</reference>
<dbReference type="InterPro" id="IPR036390">
    <property type="entry name" value="WH_DNA-bd_sf"/>
</dbReference>
<evidence type="ECO:0000256" key="1">
    <source>
        <dbReference type="ARBA" id="ARBA00009437"/>
    </source>
</evidence>
<sequence>MQLTLEAIRMIDTIAKVNSYEQASEILQSPTTTLIEEISEIEKKLGLVFFEKREDQMILTPTGQLLLEEGRILLGAVTDLEARLQKMAGGVELELNIVFDELFPLEEIMPLFTRFKNSLVATELNISREVMMGAWEALLKFRADIIVALGEGPSGGGYSTYPIGVVPFIFTVAPTHPLATQEGALTKHDLLKYPAIMLSDSARSLPRRQRTPHEWEKVITVNTLQDKIALQIAGVGHGFLPKKQAQAYLDAGTLVTKEVVEGYREETLYLAWRTHDEGLALNWWKEALAEKWLS</sequence>
<keyword evidence="6" id="KW-1185">Reference proteome</keyword>
<dbReference type="RefSeq" id="WP_109235637.1">
    <property type="nucleotide sequence ID" value="NZ_BMXZ01000001.1"/>
</dbReference>
<dbReference type="AlphaFoldDB" id="A0A2U2AML4"/>
<comment type="caution">
    <text evidence="5">The sequence shown here is derived from an EMBL/GenBank/DDBJ whole genome shotgun (WGS) entry which is preliminary data.</text>
</comment>
<dbReference type="Gene3D" id="1.10.10.10">
    <property type="entry name" value="Winged helix-like DNA-binding domain superfamily/Winged helix DNA-binding domain"/>
    <property type="match status" value="1"/>
</dbReference>
<dbReference type="Proteomes" id="UP000244948">
    <property type="component" value="Unassembled WGS sequence"/>
</dbReference>
<proteinExistence type="inferred from homology"/>
<dbReference type="GO" id="GO:0000976">
    <property type="term" value="F:transcription cis-regulatory region binding"/>
    <property type="evidence" value="ECO:0007669"/>
    <property type="project" value="TreeGrafter"/>
</dbReference>
<organism evidence="5 6">
    <name type="scientific">Ignatzschineria indica</name>
    <dbReference type="NCBI Taxonomy" id="472583"/>
    <lineage>
        <taxon>Bacteria</taxon>
        <taxon>Pseudomonadati</taxon>
        <taxon>Pseudomonadota</taxon>
        <taxon>Gammaproteobacteria</taxon>
        <taxon>Cardiobacteriales</taxon>
        <taxon>Ignatzschineriaceae</taxon>
        <taxon>Ignatzschineria</taxon>
    </lineage>
</organism>
<feature type="domain" description="LysR substrate-binding" evidence="4">
    <location>
        <begin position="90"/>
        <end position="291"/>
    </location>
</feature>
<comment type="similarity">
    <text evidence="1">Belongs to the LysR transcriptional regulatory family.</text>
</comment>
<dbReference type="InterPro" id="IPR036388">
    <property type="entry name" value="WH-like_DNA-bd_sf"/>
</dbReference>
<dbReference type="PANTHER" id="PTHR30126:SF4">
    <property type="entry name" value="LYSR FAMILY TRANSCRIPTIONAL REGULATOR"/>
    <property type="match status" value="1"/>
</dbReference>
<dbReference type="SUPFAM" id="SSF46785">
    <property type="entry name" value="Winged helix' DNA-binding domain"/>
    <property type="match status" value="1"/>
</dbReference>
<dbReference type="Gene3D" id="3.40.190.290">
    <property type="match status" value="1"/>
</dbReference>
<dbReference type="EMBL" id="QEWR01000002">
    <property type="protein sequence ID" value="PWD84460.1"/>
    <property type="molecule type" value="Genomic_DNA"/>
</dbReference>
<dbReference type="GO" id="GO:0006355">
    <property type="term" value="P:regulation of DNA-templated transcription"/>
    <property type="evidence" value="ECO:0007669"/>
    <property type="project" value="TreeGrafter"/>
</dbReference>
<evidence type="ECO:0000259" key="4">
    <source>
        <dbReference type="Pfam" id="PF03466"/>
    </source>
</evidence>
<evidence type="ECO:0000256" key="3">
    <source>
        <dbReference type="ARBA" id="ARBA00023163"/>
    </source>
</evidence>
<keyword evidence="3" id="KW-0804">Transcription</keyword>
<accession>A0A2U2AML4</accession>
<gene>
    <name evidence="5" type="ORF">DC082_02650</name>
</gene>
<dbReference type="SUPFAM" id="SSF53850">
    <property type="entry name" value="Periplasmic binding protein-like II"/>
    <property type="match status" value="1"/>
</dbReference>
<protein>
    <submittedName>
        <fullName evidence="5">LysR family transcriptional regulator</fullName>
    </submittedName>
</protein>